<evidence type="ECO:0000313" key="1">
    <source>
        <dbReference type="EMBL" id="QDU84164.1"/>
    </source>
</evidence>
<organism evidence="1 2">
    <name type="scientific">Rohdeia mirabilis</name>
    <dbReference type="NCBI Taxonomy" id="2528008"/>
    <lineage>
        <taxon>Bacteria</taxon>
        <taxon>Pseudomonadati</taxon>
        <taxon>Planctomycetota</taxon>
        <taxon>Planctomycetia</taxon>
        <taxon>Planctomycetia incertae sedis</taxon>
        <taxon>Rohdeia</taxon>
    </lineage>
</organism>
<sequence length="203" mass="22033">MGSVAVAVGLATLGVLHLDRVASARERVADERPSMPEPGAVSVFVAALDVHLDPLEGPVRATFEAFLAEGAVPFEGFGSTTRHMDLGGVTSRQWDVVVQPWIGDQRSSDPVHFDLFLDDLLPRLEPWAVAALDRRELRLVCTYRADDDSVRSAELVRRGQELAFDDVDLDGRLGAFFDIGGLGRPWPGAGESESTPRAVQGER</sequence>
<name>A0A518CY67_9BACT</name>
<dbReference type="EMBL" id="CP036290">
    <property type="protein sequence ID" value="QDU84164.1"/>
    <property type="molecule type" value="Genomic_DNA"/>
</dbReference>
<proteinExistence type="predicted"/>
<dbReference type="AlphaFoldDB" id="A0A518CY67"/>
<reference evidence="1 2" key="1">
    <citation type="submission" date="2019-02" db="EMBL/GenBank/DDBJ databases">
        <title>Deep-cultivation of Planctomycetes and their phenomic and genomic characterization uncovers novel biology.</title>
        <authorList>
            <person name="Wiegand S."/>
            <person name="Jogler M."/>
            <person name="Boedeker C."/>
            <person name="Pinto D."/>
            <person name="Vollmers J."/>
            <person name="Rivas-Marin E."/>
            <person name="Kohn T."/>
            <person name="Peeters S.H."/>
            <person name="Heuer A."/>
            <person name="Rast P."/>
            <person name="Oberbeckmann S."/>
            <person name="Bunk B."/>
            <person name="Jeske O."/>
            <person name="Meyerdierks A."/>
            <person name="Storesund J.E."/>
            <person name="Kallscheuer N."/>
            <person name="Luecker S."/>
            <person name="Lage O.M."/>
            <person name="Pohl T."/>
            <person name="Merkel B.J."/>
            <person name="Hornburger P."/>
            <person name="Mueller R.-W."/>
            <person name="Bruemmer F."/>
            <person name="Labrenz M."/>
            <person name="Spormann A.M."/>
            <person name="Op den Camp H."/>
            <person name="Overmann J."/>
            <person name="Amann R."/>
            <person name="Jetten M.S.M."/>
            <person name="Mascher T."/>
            <person name="Medema M.H."/>
            <person name="Devos D.P."/>
            <person name="Kaster A.-K."/>
            <person name="Ovreas L."/>
            <person name="Rohde M."/>
            <person name="Galperin M.Y."/>
            <person name="Jogler C."/>
        </authorList>
    </citation>
    <scope>NUCLEOTIDE SEQUENCE [LARGE SCALE GENOMIC DNA]</scope>
    <source>
        <strain evidence="1 2">Pla163</strain>
    </source>
</reference>
<keyword evidence="2" id="KW-1185">Reference proteome</keyword>
<evidence type="ECO:0000313" key="2">
    <source>
        <dbReference type="Proteomes" id="UP000319342"/>
    </source>
</evidence>
<gene>
    <name evidence="1" type="ORF">Pla163_12690</name>
</gene>
<protein>
    <submittedName>
        <fullName evidence="1">Uncharacterized protein</fullName>
    </submittedName>
</protein>
<accession>A0A518CY67</accession>
<dbReference type="Proteomes" id="UP000319342">
    <property type="component" value="Chromosome"/>
</dbReference>